<gene>
    <name evidence="2" type="ORF">RM649_13385</name>
</gene>
<evidence type="ECO:0000256" key="1">
    <source>
        <dbReference type="SAM" id="MobiDB-lite"/>
    </source>
</evidence>
<evidence type="ECO:0000313" key="2">
    <source>
        <dbReference type="EMBL" id="MDT0428636.1"/>
    </source>
</evidence>
<organism evidence="2 3">
    <name type="scientific">Streptomyces salyersiae</name>
    <dbReference type="NCBI Taxonomy" id="3075530"/>
    <lineage>
        <taxon>Bacteria</taxon>
        <taxon>Bacillati</taxon>
        <taxon>Actinomycetota</taxon>
        <taxon>Actinomycetes</taxon>
        <taxon>Kitasatosporales</taxon>
        <taxon>Streptomycetaceae</taxon>
        <taxon>Streptomyces</taxon>
    </lineage>
</organism>
<keyword evidence="3" id="KW-1185">Reference proteome</keyword>
<dbReference type="Proteomes" id="UP001183777">
    <property type="component" value="Unassembled WGS sequence"/>
</dbReference>
<dbReference type="RefSeq" id="WP_311656468.1">
    <property type="nucleotide sequence ID" value="NZ_JAVREX010000005.1"/>
</dbReference>
<evidence type="ECO:0000313" key="3">
    <source>
        <dbReference type="Proteomes" id="UP001183777"/>
    </source>
</evidence>
<sequence length="324" mass="33850">MIALAPRSRSGRAVAAVALALAVVGGLFAGYGANVFGPDRLCRGWITAADAERALPGGGRLGQSQESASTCTVERSGWWPWGEKRRLTVRVVSEKPRFPFEMSLWNVSGASALLTGPVTGAVDRWGGWAFLPEECVGTAPGTRSGERPTVRVSLSRDEALDTTARIVSAAVGGVSRQSGCEAADSSGADTPSPLRPSAVTNSDLDEVCGVPGFALPGLRGPGGARVREQTSGSFDSAWFCDLSFAGDDDGPFTRIGVVKTPELTASLQDTGVRRFSCGGRETYVALDDLSYPWEPEERRAAGLVDQAELGKLLVDGLRGSAACG</sequence>
<proteinExistence type="predicted"/>
<protein>
    <recommendedName>
        <fullName evidence="4">Secreted protein</fullName>
    </recommendedName>
</protein>
<reference evidence="3" key="1">
    <citation type="submission" date="2023-07" db="EMBL/GenBank/DDBJ databases">
        <title>30 novel species of actinomycetes from the DSMZ collection.</title>
        <authorList>
            <person name="Nouioui I."/>
        </authorList>
    </citation>
    <scope>NUCLEOTIDE SEQUENCE [LARGE SCALE GENOMIC DNA]</scope>
    <source>
        <strain evidence="3">DSM 41770</strain>
    </source>
</reference>
<evidence type="ECO:0008006" key="4">
    <source>
        <dbReference type="Google" id="ProtNLM"/>
    </source>
</evidence>
<feature type="region of interest" description="Disordered" evidence="1">
    <location>
        <begin position="178"/>
        <end position="203"/>
    </location>
</feature>
<dbReference type="EMBL" id="JAVREX010000005">
    <property type="protein sequence ID" value="MDT0428636.1"/>
    <property type="molecule type" value="Genomic_DNA"/>
</dbReference>
<accession>A0ABU2RIF8</accession>
<name>A0ABU2RIF8_9ACTN</name>
<comment type="caution">
    <text evidence="2">The sequence shown here is derived from an EMBL/GenBank/DDBJ whole genome shotgun (WGS) entry which is preliminary data.</text>
</comment>